<keyword evidence="1" id="KW-0812">Transmembrane</keyword>
<feature type="transmembrane region" description="Helical" evidence="1">
    <location>
        <begin position="57"/>
        <end position="78"/>
    </location>
</feature>
<comment type="caution">
    <text evidence="2">The sequence shown here is derived from an EMBL/GenBank/DDBJ whole genome shotgun (WGS) entry which is preliminary data.</text>
</comment>
<reference evidence="2" key="1">
    <citation type="journal article" date="2014" name="Int. J. Syst. Evol. Microbiol.">
        <title>Complete genome sequence of Corynebacterium casei LMG S-19264T (=DSM 44701T), isolated from a smear-ripened cheese.</title>
        <authorList>
            <consortium name="US DOE Joint Genome Institute (JGI-PGF)"/>
            <person name="Walter F."/>
            <person name="Albersmeier A."/>
            <person name="Kalinowski J."/>
            <person name="Ruckert C."/>
        </authorList>
    </citation>
    <scope>NUCLEOTIDE SEQUENCE</scope>
    <source>
        <strain evidence="2">CGMCC 1.15762</strain>
    </source>
</reference>
<gene>
    <name evidence="2" type="primary">opgC</name>
    <name evidence="2" type="ORF">GCM10011415_34400</name>
</gene>
<evidence type="ECO:0000313" key="3">
    <source>
        <dbReference type="Proteomes" id="UP000617145"/>
    </source>
</evidence>
<keyword evidence="3" id="KW-1185">Reference proteome</keyword>
<organism evidence="2 3">
    <name type="scientific">Salipiger pallidus</name>
    <dbReference type="NCBI Taxonomy" id="1775170"/>
    <lineage>
        <taxon>Bacteria</taxon>
        <taxon>Pseudomonadati</taxon>
        <taxon>Pseudomonadota</taxon>
        <taxon>Alphaproteobacteria</taxon>
        <taxon>Rhodobacterales</taxon>
        <taxon>Roseobacteraceae</taxon>
        <taxon>Salipiger</taxon>
    </lineage>
</organism>
<dbReference type="RefSeq" id="WP_188791517.1">
    <property type="nucleotide sequence ID" value="NZ_BMJV01000007.1"/>
</dbReference>
<dbReference type="PIRSF" id="PIRSF028704">
    <property type="entry name" value="UPC028704"/>
    <property type="match status" value="1"/>
</dbReference>
<feature type="transmembrane region" description="Helical" evidence="1">
    <location>
        <begin position="361"/>
        <end position="380"/>
    </location>
</feature>
<name>A0A8J2ZMS3_9RHOB</name>
<feature type="transmembrane region" description="Helical" evidence="1">
    <location>
        <begin position="335"/>
        <end position="355"/>
    </location>
</feature>
<feature type="transmembrane region" description="Helical" evidence="1">
    <location>
        <begin position="213"/>
        <end position="233"/>
    </location>
</feature>
<keyword evidence="1" id="KW-0472">Membrane</keyword>
<feature type="transmembrane region" description="Helical" evidence="1">
    <location>
        <begin position="295"/>
        <end position="315"/>
    </location>
</feature>
<feature type="transmembrane region" description="Helical" evidence="1">
    <location>
        <begin position="99"/>
        <end position="119"/>
    </location>
</feature>
<reference evidence="2" key="2">
    <citation type="submission" date="2020-09" db="EMBL/GenBank/DDBJ databases">
        <authorList>
            <person name="Sun Q."/>
            <person name="Zhou Y."/>
        </authorList>
    </citation>
    <scope>NUCLEOTIDE SEQUENCE</scope>
    <source>
        <strain evidence="2">CGMCC 1.15762</strain>
    </source>
</reference>
<evidence type="ECO:0000256" key="1">
    <source>
        <dbReference type="SAM" id="Phobius"/>
    </source>
</evidence>
<sequence length="416" mass="45096">MQQPDTIAASAAKGGVAAPALPGRDPRIDAFRGLALITIFIDHVPGNPYEFYTLRNWGFSDAAEAFFLMSGIAAGLAYSGGIGRKGLAEGGLPVWKRAWTLYLVHLFLTFWAIAIYAAGSHWLQNPDLLTKINLRMVFSAPEDTLPALPMLLHQLGYVNILPVYSVLLVTTPLVIWAALKRPGLVMAGSILLWFAAGLWRLNFPNYPNPGGWFFNPFSWQLIFTIGLLTGVSLKQGNRFVPKLGWLFWLAAGWLALVLVWRYVPVVGSMLNHQMARLGSFGIPFHFVSHDKTFVALPRLLHALALAYVLSCLPMVRRAAGSGPAGFLRLLGRHGLLVFASGTLASLVMQVLVFSLVNPAPAAWAVLPVGMVVMLGVAALAERRRLARLAAAKAGPAVDSMSRMMAPDLPPARASAK</sequence>
<dbReference type="AlphaFoldDB" id="A0A8J2ZMS3"/>
<dbReference type="PANTHER" id="PTHR38592:SF3">
    <property type="entry name" value="BLL4819 PROTEIN"/>
    <property type="match status" value="1"/>
</dbReference>
<dbReference type="Pfam" id="PF10129">
    <property type="entry name" value="OpgC_C"/>
    <property type="match status" value="1"/>
</dbReference>
<proteinExistence type="predicted"/>
<feature type="transmembrane region" description="Helical" evidence="1">
    <location>
        <begin position="183"/>
        <end position="201"/>
    </location>
</feature>
<protein>
    <submittedName>
        <fullName evidence="2">OpgC protein</fullName>
    </submittedName>
</protein>
<keyword evidence="1" id="KW-1133">Transmembrane helix</keyword>
<dbReference type="InterPro" id="IPR014550">
    <property type="entry name" value="UCP028704_OpgC"/>
</dbReference>
<dbReference type="PANTHER" id="PTHR38592">
    <property type="entry name" value="BLL4819 PROTEIN"/>
    <property type="match status" value="1"/>
</dbReference>
<feature type="transmembrane region" description="Helical" evidence="1">
    <location>
        <begin position="245"/>
        <end position="263"/>
    </location>
</feature>
<dbReference type="EMBL" id="BMJV01000007">
    <property type="protein sequence ID" value="GGG81887.1"/>
    <property type="molecule type" value="Genomic_DNA"/>
</dbReference>
<accession>A0A8J2ZMS3</accession>
<dbReference type="Proteomes" id="UP000617145">
    <property type="component" value="Unassembled WGS sequence"/>
</dbReference>
<feature type="transmembrane region" description="Helical" evidence="1">
    <location>
        <begin position="155"/>
        <end position="176"/>
    </location>
</feature>
<evidence type="ECO:0000313" key="2">
    <source>
        <dbReference type="EMBL" id="GGG81887.1"/>
    </source>
</evidence>